<dbReference type="Gene3D" id="2.40.30.170">
    <property type="match status" value="1"/>
</dbReference>
<dbReference type="RefSeq" id="WP_320262059.1">
    <property type="nucleotide sequence ID" value="NZ_JAVIIX010000003.1"/>
</dbReference>
<dbReference type="Proteomes" id="UP001271780">
    <property type="component" value="Unassembled WGS sequence"/>
</dbReference>
<dbReference type="Pfam" id="PF25917">
    <property type="entry name" value="BSH_RND"/>
    <property type="match status" value="1"/>
</dbReference>
<feature type="compositionally biased region" description="Basic and acidic residues" evidence="4">
    <location>
        <begin position="397"/>
        <end position="407"/>
    </location>
</feature>
<feature type="chain" id="PRO_5046865916" evidence="5">
    <location>
        <begin position="22"/>
        <end position="489"/>
    </location>
</feature>
<evidence type="ECO:0000256" key="2">
    <source>
        <dbReference type="ARBA" id="ARBA00023054"/>
    </source>
</evidence>
<feature type="region of interest" description="Disordered" evidence="4">
    <location>
        <begin position="194"/>
        <end position="213"/>
    </location>
</feature>
<feature type="compositionally biased region" description="Basic and acidic residues" evidence="4">
    <location>
        <begin position="195"/>
        <end position="206"/>
    </location>
</feature>
<feature type="signal peptide" evidence="5">
    <location>
        <begin position="1"/>
        <end position="21"/>
    </location>
</feature>
<evidence type="ECO:0000259" key="7">
    <source>
        <dbReference type="Pfam" id="PF25990"/>
    </source>
</evidence>
<evidence type="ECO:0000256" key="3">
    <source>
        <dbReference type="SAM" id="Coils"/>
    </source>
</evidence>
<organism evidence="8 9">
    <name type="scientific">Mesorhizobium dulcispinae</name>
    <dbReference type="NCBI Taxonomy" id="3072316"/>
    <lineage>
        <taxon>Bacteria</taxon>
        <taxon>Pseudomonadati</taxon>
        <taxon>Pseudomonadota</taxon>
        <taxon>Alphaproteobacteria</taxon>
        <taxon>Hyphomicrobiales</taxon>
        <taxon>Phyllobacteriaceae</taxon>
        <taxon>Mesorhizobium</taxon>
    </lineage>
</organism>
<reference evidence="8 9" key="1">
    <citation type="submission" date="2023-08" db="EMBL/GenBank/DDBJ databases">
        <title>Implementing the SeqCode for naming new Mesorhizobium species isolated from Vachellia karroo root nodules.</title>
        <authorList>
            <person name="Van Lill M."/>
        </authorList>
    </citation>
    <scope>NUCLEOTIDE SEQUENCE [LARGE SCALE GENOMIC DNA]</scope>
    <source>
        <strain evidence="8 9">VK23A</strain>
    </source>
</reference>
<sequence length="489" mass="52313">MMMRSALFAAVVLGAATMPEASLVPSLTLGAEQISSAFRQLLMEMKPGHSDALKRPAYQTEVAERGDIVTTVQAAGTLNALVIVEVGSQLSGRIKELYADFNSKVTLGQVIARVEPEMYEARLAQAEAELEMAHTQVSVQRAQIERAQAELETAVAKHASAMAQNRRAQIGLAEALQDMERKRPLAQRNVIPAGEWERSQNAHKSAEAQVTSTGAEELSQLAAVRAAQSSVSMADAELANMLAQVKQREAVLRQARIDLDRTYIRAPVTGTVVNRAVSGGQTLAAGLQTPILFTIAKDLTQMQVEATVVEADISRFAVGQPVTFTVDAYPDRVFAGSVKQIRKAPQIVQNVVAYVVVVAAENPEELLLPGMTANLEVVVARREHVLKVPNAALRFRPKDTGPNERRFAAAPSSEPAADGGMGPGSAGQVFVLGPHSEPRPVPLRLGITDGRSTEVVAGDLTETQSVIVGVAAPGPQDEASSVLIRFRFQ</sequence>
<dbReference type="Gene3D" id="2.40.50.100">
    <property type="match status" value="2"/>
</dbReference>
<dbReference type="InterPro" id="IPR050465">
    <property type="entry name" value="UPF0194_transport"/>
</dbReference>
<dbReference type="InterPro" id="IPR058636">
    <property type="entry name" value="Beta-barrel_YknX"/>
</dbReference>
<dbReference type="SUPFAM" id="SSF111369">
    <property type="entry name" value="HlyD-like secretion proteins"/>
    <property type="match status" value="2"/>
</dbReference>
<dbReference type="InterPro" id="IPR058625">
    <property type="entry name" value="MdtA-like_BSH"/>
</dbReference>
<keyword evidence="9" id="KW-1185">Reference proteome</keyword>
<feature type="domain" description="Multidrug resistance protein MdtA-like barrel-sandwich hybrid" evidence="6">
    <location>
        <begin position="83"/>
        <end position="293"/>
    </location>
</feature>
<comment type="subcellular location">
    <subcellularLocation>
        <location evidence="1">Cell envelope</location>
    </subcellularLocation>
</comment>
<evidence type="ECO:0000259" key="6">
    <source>
        <dbReference type="Pfam" id="PF25917"/>
    </source>
</evidence>
<dbReference type="Gene3D" id="1.10.287.470">
    <property type="entry name" value="Helix hairpin bin"/>
    <property type="match status" value="2"/>
</dbReference>
<feature type="domain" description="YknX-like beta-barrel" evidence="7">
    <location>
        <begin position="302"/>
        <end position="377"/>
    </location>
</feature>
<evidence type="ECO:0000256" key="4">
    <source>
        <dbReference type="SAM" id="MobiDB-lite"/>
    </source>
</evidence>
<feature type="region of interest" description="Disordered" evidence="4">
    <location>
        <begin position="397"/>
        <end position="424"/>
    </location>
</feature>
<evidence type="ECO:0000313" key="8">
    <source>
        <dbReference type="EMBL" id="MDX8471335.1"/>
    </source>
</evidence>
<evidence type="ECO:0000256" key="5">
    <source>
        <dbReference type="SAM" id="SignalP"/>
    </source>
</evidence>
<comment type="caution">
    <text evidence="8">The sequence shown here is derived from an EMBL/GenBank/DDBJ whole genome shotgun (WGS) entry which is preliminary data.</text>
</comment>
<gene>
    <name evidence="8" type="ORF">RFM27_04550</name>
</gene>
<evidence type="ECO:0000313" key="9">
    <source>
        <dbReference type="Proteomes" id="UP001271780"/>
    </source>
</evidence>
<protein>
    <submittedName>
        <fullName evidence="8">Efflux RND transporter periplasmic adaptor subunit</fullName>
    </submittedName>
</protein>
<dbReference type="Pfam" id="PF25990">
    <property type="entry name" value="Beta-barrel_YknX"/>
    <property type="match status" value="1"/>
</dbReference>
<feature type="coiled-coil region" evidence="3">
    <location>
        <begin position="123"/>
        <end position="164"/>
    </location>
</feature>
<dbReference type="PANTHER" id="PTHR32347">
    <property type="entry name" value="EFFLUX SYSTEM COMPONENT YKNX-RELATED"/>
    <property type="match status" value="1"/>
</dbReference>
<dbReference type="EMBL" id="JAVIIZ010000002">
    <property type="protein sequence ID" value="MDX8471335.1"/>
    <property type="molecule type" value="Genomic_DNA"/>
</dbReference>
<proteinExistence type="predicted"/>
<keyword evidence="5" id="KW-0732">Signal</keyword>
<evidence type="ECO:0000256" key="1">
    <source>
        <dbReference type="ARBA" id="ARBA00004196"/>
    </source>
</evidence>
<name>A0ABU4XC33_9HYPH</name>
<keyword evidence="2 3" id="KW-0175">Coiled coil</keyword>
<dbReference type="PANTHER" id="PTHR32347:SF14">
    <property type="entry name" value="EFFLUX SYSTEM COMPONENT YKNX-RELATED"/>
    <property type="match status" value="1"/>
</dbReference>
<accession>A0ABU4XC33</accession>